<dbReference type="InterPro" id="IPR011990">
    <property type="entry name" value="TPR-like_helical_dom_sf"/>
</dbReference>
<keyword evidence="4" id="KW-0472">Membrane</keyword>
<sequence length="489" mass="54721">MRKLIILSLVFLSVSCSDFLDKEPLDQITQGNFYKTASDANLATISMYSVTGSINWFGLSWMITEIPTDNTTVGGNDPDFSPIDNFTISADNSPNTQYWQQHYKLITLANQVLTYVPGIEMDEEIKSGYLAEAYFMRAFSYFDLVRIYGDVPIVTTLPELGQDLLIPRSPVSEVYQLIIDDLLFATENLPDTRPSSDMGRATSYAAKAILSKVYLTTGEYDKSITLCTDIINSNQYKLVPVADNWLRDVSDNNAEAIWQVQYVGCGPLGTGNALQAFFAPWGQGITQNSDGWGSQIPTAPTIDNPGTTIKDAFKSEDLRKYHSIMTAGDEYPMINPSEGGYKYPSQGASRAQVNIKKYVIGGGNDVCFMSTPQNYHVIRYADVLLMLAEASCKRNGGLSVTPEVVSAFNQVRERAGLSKEEVITTEMVYKERRLEFAFENHRWFDLLREGNIQKTMQLHGKQMQDHNILFPIPTQELAINPNLTQNEGY</sequence>
<evidence type="ECO:0000313" key="8">
    <source>
        <dbReference type="EMBL" id="GLR18198.1"/>
    </source>
</evidence>
<feature type="domain" description="SusD-like N-terminal" evidence="7">
    <location>
        <begin position="18"/>
        <end position="215"/>
    </location>
</feature>
<dbReference type="Proteomes" id="UP001156666">
    <property type="component" value="Unassembled WGS sequence"/>
</dbReference>
<evidence type="ECO:0000256" key="1">
    <source>
        <dbReference type="ARBA" id="ARBA00004442"/>
    </source>
</evidence>
<dbReference type="AlphaFoldDB" id="A0AA37SU49"/>
<gene>
    <name evidence="8" type="ORF">GCM10007940_28130</name>
</gene>
<protein>
    <submittedName>
        <fullName evidence="8">Membrane protein</fullName>
    </submittedName>
</protein>
<evidence type="ECO:0000256" key="3">
    <source>
        <dbReference type="ARBA" id="ARBA00022729"/>
    </source>
</evidence>
<evidence type="ECO:0000256" key="5">
    <source>
        <dbReference type="ARBA" id="ARBA00023237"/>
    </source>
</evidence>
<dbReference type="RefSeq" id="WP_235294372.1">
    <property type="nucleotide sequence ID" value="NZ_BSOH01000015.1"/>
</dbReference>
<evidence type="ECO:0000259" key="6">
    <source>
        <dbReference type="Pfam" id="PF07980"/>
    </source>
</evidence>
<keyword evidence="9" id="KW-1185">Reference proteome</keyword>
<comment type="caution">
    <text evidence="8">The sequence shown here is derived from an EMBL/GenBank/DDBJ whole genome shotgun (WGS) entry which is preliminary data.</text>
</comment>
<name>A0AA37SU49_9BACT</name>
<comment type="similarity">
    <text evidence="2">Belongs to the SusD family.</text>
</comment>
<reference evidence="8" key="2">
    <citation type="submission" date="2023-01" db="EMBL/GenBank/DDBJ databases">
        <title>Draft genome sequence of Portibacter lacus strain NBRC 108769.</title>
        <authorList>
            <person name="Sun Q."/>
            <person name="Mori K."/>
        </authorList>
    </citation>
    <scope>NUCLEOTIDE SEQUENCE</scope>
    <source>
        <strain evidence="8">NBRC 108769</strain>
    </source>
</reference>
<dbReference type="InterPro" id="IPR033985">
    <property type="entry name" value="SusD-like_N"/>
</dbReference>
<keyword evidence="5" id="KW-0998">Cell outer membrane</keyword>
<keyword evidence="3" id="KW-0732">Signal</keyword>
<evidence type="ECO:0000259" key="7">
    <source>
        <dbReference type="Pfam" id="PF14322"/>
    </source>
</evidence>
<dbReference type="GO" id="GO:0009279">
    <property type="term" value="C:cell outer membrane"/>
    <property type="evidence" value="ECO:0007669"/>
    <property type="project" value="UniProtKB-SubCell"/>
</dbReference>
<accession>A0AA37SU49</accession>
<evidence type="ECO:0000313" key="9">
    <source>
        <dbReference type="Proteomes" id="UP001156666"/>
    </source>
</evidence>
<feature type="domain" description="RagB/SusD" evidence="6">
    <location>
        <begin position="255"/>
        <end position="489"/>
    </location>
</feature>
<dbReference type="SUPFAM" id="SSF48452">
    <property type="entry name" value="TPR-like"/>
    <property type="match status" value="1"/>
</dbReference>
<organism evidence="8 9">
    <name type="scientific">Portibacter lacus</name>
    <dbReference type="NCBI Taxonomy" id="1099794"/>
    <lineage>
        <taxon>Bacteria</taxon>
        <taxon>Pseudomonadati</taxon>
        <taxon>Bacteroidota</taxon>
        <taxon>Saprospiria</taxon>
        <taxon>Saprospirales</taxon>
        <taxon>Haliscomenobacteraceae</taxon>
        <taxon>Portibacter</taxon>
    </lineage>
</organism>
<dbReference type="PROSITE" id="PS51257">
    <property type="entry name" value="PROKAR_LIPOPROTEIN"/>
    <property type="match status" value="1"/>
</dbReference>
<proteinExistence type="inferred from homology"/>
<evidence type="ECO:0000256" key="2">
    <source>
        <dbReference type="ARBA" id="ARBA00006275"/>
    </source>
</evidence>
<comment type="subcellular location">
    <subcellularLocation>
        <location evidence="1">Cell outer membrane</location>
    </subcellularLocation>
</comment>
<dbReference type="CDD" id="cd08977">
    <property type="entry name" value="SusD"/>
    <property type="match status" value="1"/>
</dbReference>
<evidence type="ECO:0000256" key="4">
    <source>
        <dbReference type="ARBA" id="ARBA00023136"/>
    </source>
</evidence>
<dbReference type="Pfam" id="PF14322">
    <property type="entry name" value="SusD-like_3"/>
    <property type="match status" value="1"/>
</dbReference>
<dbReference type="InterPro" id="IPR012944">
    <property type="entry name" value="SusD_RagB_dom"/>
</dbReference>
<dbReference type="Gene3D" id="1.25.40.390">
    <property type="match status" value="1"/>
</dbReference>
<reference evidence="8" key="1">
    <citation type="journal article" date="2014" name="Int. J. Syst. Evol. Microbiol.">
        <title>Complete genome sequence of Corynebacterium casei LMG S-19264T (=DSM 44701T), isolated from a smear-ripened cheese.</title>
        <authorList>
            <consortium name="US DOE Joint Genome Institute (JGI-PGF)"/>
            <person name="Walter F."/>
            <person name="Albersmeier A."/>
            <person name="Kalinowski J."/>
            <person name="Ruckert C."/>
        </authorList>
    </citation>
    <scope>NUCLEOTIDE SEQUENCE</scope>
    <source>
        <strain evidence="8">NBRC 108769</strain>
    </source>
</reference>
<dbReference type="Pfam" id="PF07980">
    <property type="entry name" value="SusD_RagB"/>
    <property type="match status" value="1"/>
</dbReference>
<dbReference type="EMBL" id="BSOH01000015">
    <property type="protein sequence ID" value="GLR18198.1"/>
    <property type="molecule type" value="Genomic_DNA"/>
</dbReference>